<keyword evidence="3" id="KW-1185">Reference proteome</keyword>
<organism evidence="2 3">
    <name type="scientific">Sphingobacterium hotanense</name>
    <dbReference type="NCBI Taxonomy" id="649196"/>
    <lineage>
        <taxon>Bacteria</taxon>
        <taxon>Pseudomonadati</taxon>
        <taxon>Bacteroidota</taxon>
        <taxon>Sphingobacteriia</taxon>
        <taxon>Sphingobacteriales</taxon>
        <taxon>Sphingobacteriaceae</taxon>
        <taxon>Sphingobacterium</taxon>
    </lineage>
</organism>
<dbReference type="InterPro" id="IPR008136">
    <property type="entry name" value="CinA_C"/>
</dbReference>
<reference evidence="2" key="1">
    <citation type="submission" date="2020-06" db="EMBL/GenBank/DDBJ databases">
        <authorList>
            <person name="Dong N."/>
        </authorList>
    </citation>
    <scope>NUCLEOTIDE SEQUENCE</scope>
    <source>
        <strain evidence="2">R1692</strain>
    </source>
</reference>
<proteinExistence type="predicted"/>
<dbReference type="Pfam" id="PF02464">
    <property type="entry name" value="CinA"/>
    <property type="match status" value="1"/>
</dbReference>
<dbReference type="EMBL" id="JACAGK010000026">
    <property type="protein sequence ID" value="MDM1048657.1"/>
    <property type="molecule type" value="Genomic_DNA"/>
</dbReference>
<name>A0ABT7NN43_9SPHI</name>
<dbReference type="SUPFAM" id="SSF142433">
    <property type="entry name" value="CinA-like"/>
    <property type="match status" value="1"/>
</dbReference>
<dbReference type="Gene3D" id="3.90.950.20">
    <property type="entry name" value="CinA-like"/>
    <property type="match status" value="1"/>
</dbReference>
<dbReference type="Proteomes" id="UP001170954">
    <property type="component" value="Unassembled WGS sequence"/>
</dbReference>
<sequence length="164" mass="17800">MVRIDHRLLNKVAAELVKRGWTLATVESMTAGFLSSIWSFQVDAGHLLKGGIVCFEESVKTNLLRVPQHLIDTYTAESMEVTKALIPGLKKLIPADVLISLTGVAYEGTKKHPTAEVGDVFIAVDIHGILVSRVYSLPSLNAADTYVKAFNASLALLEELLAIV</sequence>
<evidence type="ECO:0000313" key="3">
    <source>
        <dbReference type="Proteomes" id="UP001170954"/>
    </source>
</evidence>
<dbReference type="InterPro" id="IPR036653">
    <property type="entry name" value="CinA-like_C"/>
</dbReference>
<reference evidence="2" key="2">
    <citation type="journal article" date="2022" name="Sci. Total Environ.">
        <title>Prevalence, transmission, and molecular epidemiology of tet(X)-positive bacteria among humans, animals, and environmental niches in China: An epidemiological, and genomic-based study.</title>
        <authorList>
            <person name="Dong N."/>
            <person name="Zeng Y."/>
            <person name="Cai C."/>
            <person name="Sun C."/>
            <person name="Lu J."/>
            <person name="Liu C."/>
            <person name="Zhou H."/>
            <person name="Sun Q."/>
            <person name="Shu L."/>
            <person name="Wang H."/>
            <person name="Wang Y."/>
            <person name="Wang S."/>
            <person name="Wu C."/>
            <person name="Chan E.W."/>
            <person name="Chen G."/>
            <person name="Shen Z."/>
            <person name="Chen S."/>
            <person name="Zhang R."/>
        </authorList>
    </citation>
    <scope>NUCLEOTIDE SEQUENCE</scope>
    <source>
        <strain evidence="2">R1692</strain>
    </source>
</reference>
<dbReference type="RefSeq" id="WP_286651374.1">
    <property type="nucleotide sequence ID" value="NZ_JACAGK010000026.1"/>
</dbReference>
<evidence type="ECO:0000259" key="1">
    <source>
        <dbReference type="Pfam" id="PF02464"/>
    </source>
</evidence>
<protein>
    <submittedName>
        <fullName evidence="2">Nicotinamide-nucleotide amidohydrolase family protein</fullName>
    </submittedName>
</protein>
<dbReference type="NCBIfam" id="TIGR00199">
    <property type="entry name" value="PncC_domain"/>
    <property type="match status" value="1"/>
</dbReference>
<gene>
    <name evidence="2" type="ORF">HX018_10440</name>
</gene>
<evidence type="ECO:0000313" key="2">
    <source>
        <dbReference type="EMBL" id="MDM1048657.1"/>
    </source>
</evidence>
<accession>A0ABT7NN43</accession>
<feature type="domain" description="CinA C-terminal" evidence="1">
    <location>
        <begin position="7"/>
        <end position="160"/>
    </location>
</feature>
<comment type="caution">
    <text evidence="2">The sequence shown here is derived from an EMBL/GenBank/DDBJ whole genome shotgun (WGS) entry which is preliminary data.</text>
</comment>